<gene>
    <name evidence="3" type="ORF">SAMN06265350_1043</name>
</gene>
<evidence type="ECO:0000313" key="3">
    <source>
        <dbReference type="EMBL" id="SMO57815.1"/>
    </source>
</evidence>
<organism evidence="3 4">
    <name type="scientific">Solitalea koreensis</name>
    <dbReference type="NCBI Taxonomy" id="543615"/>
    <lineage>
        <taxon>Bacteria</taxon>
        <taxon>Pseudomonadati</taxon>
        <taxon>Bacteroidota</taxon>
        <taxon>Sphingobacteriia</taxon>
        <taxon>Sphingobacteriales</taxon>
        <taxon>Sphingobacteriaceae</taxon>
        <taxon>Solitalea</taxon>
    </lineage>
</organism>
<dbReference type="Pfam" id="PF00085">
    <property type="entry name" value="Thioredoxin"/>
    <property type="match status" value="1"/>
</dbReference>
<evidence type="ECO:0000256" key="1">
    <source>
        <dbReference type="ARBA" id="ARBA00023284"/>
    </source>
</evidence>
<dbReference type="GO" id="GO:0034976">
    <property type="term" value="P:response to endoplasmic reticulum stress"/>
    <property type="evidence" value="ECO:0007669"/>
    <property type="project" value="TreeGrafter"/>
</dbReference>
<protein>
    <submittedName>
        <fullName evidence="3">Thioredoxin</fullName>
    </submittedName>
</protein>
<dbReference type="InterPro" id="IPR013766">
    <property type="entry name" value="Thioredoxin_domain"/>
</dbReference>
<dbReference type="Gene3D" id="3.40.30.10">
    <property type="entry name" value="Glutaredoxin"/>
    <property type="match status" value="1"/>
</dbReference>
<dbReference type="PROSITE" id="PS00194">
    <property type="entry name" value="THIOREDOXIN_1"/>
    <property type="match status" value="1"/>
</dbReference>
<dbReference type="AlphaFoldDB" id="A0A521CEL3"/>
<feature type="domain" description="Thioredoxin" evidence="2">
    <location>
        <begin position="14"/>
        <end position="141"/>
    </location>
</feature>
<dbReference type="SUPFAM" id="SSF52833">
    <property type="entry name" value="Thioredoxin-like"/>
    <property type="match status" value="1"/>
</dbReference>
<keyword evidence="4" id="KW-1185">Reference proteome</keyword>
<dbReference type="InterPro" id="IPR017937">
    <property type="entry name" value="Thioredoxin_CS"/>
</dbReference>
<dbReference type="InterPro" id="IPR036249">
    <property type="entry name" value="Thioredoxin-like_sf"/>
</dbReference>
<evidence type="ECO:0000313" key="4">
    <source>
        <dbReference type="Proteomes" id="UP000315971"/>
    </source>
</evidence>
<keyword evidence="1" id="KW-0676">Redox-active center</keyword>
<dbReference type="PROSITE" id="PS51352">
    <property type="entry name" value="THIOREDOXIN_2"/>
    <property type="match status" value="1"/>
</dbReference>
<evidence type="ECO:0000259" key="2">
    <source>
        <dbReference type="PROSITE" id="PS51352"/>
    </source>
</evidence>
<dbReference type="OrthoDB" id="120730at2"/>
<dbReference type="Proteomes" id="UP000315971">
    <property type="component" value="Unassembled WGS sequence"/>
</dbReference>
<reference evidence="3 4" key="1">
    <citation type="submission" date="2017-05" db="EMBL/GenBank/DDBJ databases">
        <authorList>
            <person name="Varghese N."/>
            <person name="Submissions S."/>
        </authorList>
    </citation>
    <scope>NUCLEOTIDE SEQUENCE [LARGE SCALE GENOMIC DNA]</scope>
    <source>
        <strain evidence="3 4">DSM 21342</strain>
    </source>
</reference>
<sequence>MKIIRKIYAVYIAVLVLMVAPVIAKAQGIEFLHNLDEALAKAKAENKMVFIDFYTSWCGPCKQMSNEVFPQATVGSYFNTNFINCKIQCDDKGVGVELGKKYQVYAYPTLMFVDKNGVMVHSTAGSRSADGLIELAKIAVDPKRNLASLIKEWDGGNRKEEFLAKYFSTLKKEYQGERASADFVNYFNALSAKDKTKKSTFELVKTVGAAPFSSIFEYLETNRNAYAQSAGAAEIDKFIATTYLWYLKNLVMEARPEFEAAMLKFKAKNYPYFDEYAMFYNVFEAYQDKVEYMRRGTAFLDKYGKNNDQYTLALTSLLGNCTGKKDAGIAGIKWMEDLLERNHNPRYLNTYFYILWRNYHFDKALLVANEMRDYEVKAGNSTKDIDSQIEMVKGLIEKEKAKLEQNKS</sequence>
<accession>A0A521CEL3</accession>
<dbReference type="RefSeq" id="WP_142602875.1">
    <property type="nucleotide sequence ID" value="NZ_FXSZ01000004.1"/>
</dbReference>
<name>A0A521CEL3_9SPHI</name>
<dbReference type="PANTHER" id="PTHR18929">
    <property type="entry name" value="PROTEIN DISULFIDE ISOMERASE"/>
    <property type="match status" value="1"/>
</dbReference>
<proteinExistence type="predicted"/>
<dbReference type="GO" id="GO:0003756">
    <property type="term" value="F:protein disulfide isomerase activity"/>
    <property type="evidence" value="ECO:0007669"/>
    <property type="project" value="TreeGrafter"/>
</dbReference>
<dbReference type="GO" id="GO:0006457">
    <property type="term" value="P:protein folding"/>
    <property type="evidence" value="ECO:0007669"/>
    <property type="project" value="TreeGrafter"/>
</dbReference>
<dbReference type="EMBL" id="FXSZ01000004">
    <property type="protein sequence ID" value="SMO57815.1"/>
    <property type="molecule type" value="Genomic_DNA"/>
</dbReference>